<feature type="compositionally biased region" description="Polar residues" evidence="3">
    <location>
        <begin position="18"/>
        <end position="27"/>
    </location>
</feature>
<evidence type="ECO:0000256" key="3">
    <source>
        <dbReference type="SAM" id="MobiDB-lite"/>
    </source>
</evidence>
<dbReference type="GO" id="GO:0005634">
    <property type="term" value="C:nucleus"/>
    <property type="evidence" value="ECO:0007669"/>
    <property type="project" value="TreeGrafter"/>
</dbReference>
<dbReference type="InterPro" id="IPR016024">
    <property type="entry name" value="ARM-type_fold"/>
</dbReference>
<evidence type="ECO:0000256" key="2">
    <source>
        <dbReference type="ARBA" id="ARBA00022703"/>
    </source>
</evidence>
<organism evidence="4 5">
    <name type="scientific">Dacryopinax primogenitus (strain DJM 731)</name>
    <name type="common">Brown rot fungus</name>
    <dbReference type="NCBI Taxonomy" id="1858805"/>
    <lineage>
        <taxon>Eukaryota</taxon>
        <taxon>Fungi</taxon>
        <taxon>Dikarya</taxon>
        <taxon>Basidiomycota</taxon>
        <taxon>Agaricomycotina</taxon>
        <taxon>Dacrymycetes</taxon>
        <taxon>Dacrymycetales</taxon>
        <taxon>Dacrymycetaceae</taxon>
        <taxon>Dacryopinax</taxon>
    </lineage>
</organism>
<dbReference type="SUPFAM" id="SSF48371">
    <property type="entry name" value="ARM repeat"/>
    <property type="match status" value="1"/>
</dbReference>
<dbReference type="PANTHER" id="PTHR12758:SF19">
    <property type="entry name" value="APOPTOSIS INHIBITOR 5"/>
    <property type="match status" value="1"/>
</dbReference>
<feature type="region of interest" description="Disordered" evidence="3">
    <location>
        <begin position="695"/>
        <end position="714"/>
    </location>
</feature>
<dbReference type="STRING" id="1858805.M5G8M0"/>
<evidence type="ECO:0000313" key="5">
    <source>
        <dbReference type="Proteomes" id="UP000030653"/>
    </source>
</evidence>
<keyword evidence="2" id="KW-0053">Apoptosis</keyword>
<dbReference type="Proteomes" id="UP000030653">
    <property type="component" value="Unassembled WGS sequence"/>
</dbReference>
<dbReference type="InterPro" id="IPR008383">
    <property type="entry name" value="API5"/>
</dbReference>
<dbReference type="GO" id="GO:0006915">
    <property type="term" value="P:apoptotic process"/>
    <property type="evidence" value="ECO:0007669"/>
    <property type="project" value="UniProtKB-KW"/>
</dbReference>
<comment type="similarity">
    <text evidence="1">Belongs to the API5 family.</text>
</comment>
<feature type="compositionally biased region" description="Low complexity" evidence="3">
    <location>
        <begin position="47"/>
        <end position="64"/>
    </location>
</feature>
<name>M5G8M0_DACPD</name>
<dbReference type="OrthoDB" id="19224at2759"/>
<protein>
    <recommendedName>
        <fullName evidence="6">ARM repeat-containing protein</fullName>
    </recommendedName>
</protein>
<dbReference type="GO" id="GO:0043066">
    <property type="term" value="P:negative regulation of apoptotic process"/>
    <property type="evidence" value="ECO:0007669"/>
    <property type="project" value="TreeGrafter"/>
</dbReference>
<evidence type="ECO:0008006" key="6">
    <source>
        <dbReference type="Google" id="ProtNLM"/>
    </source>
</evidence>
<feature type="compositionally biased region" description="Polar residues" evidence="3">
    <location>
        <begin position="646"/>
        <end position="662"/>
    </location>
</feature>
<feature type="compositionally biased region" description="Basic and acidic residues" evidence="3">
    <location>
        <begin position="34"/>
        <end position="45"/>
    </location>
</feature>
<evidence type="ECO:0000313" key="4">
    <source>
        <dbReference type="EMBL" id="EJU04525.1"/>
    </source>
</evidence>
<dbReference type="HOGENOM" id="CLU_386848_0_0_1"/>
<dbReference type="GO" id="GO:0003723">
    <property type="term" value="F:RNA binding"/>
    <property type="evidence" value="ECO:0007669"/>
    <property type="project" value="TreeGrafter"/>
</dbReference>
<reference evidence="4 5" key="1">
    <citation type="journal article" date="2012" name="Science">
        <title>The Paleozoic origin of enzymatic lignin decomposition reconstructed from 31 fungal genomes.</title>
        <authorList>
            <person name="Floudas D."/>
            <person name="Binder M."/>
            <person name="Riley R."/>
            <person name="Barry K."/>
            <person name="Blanchette R.A."/>
            <person name="Henrissat B."/>
            <person name="Martinez A.T."/>
            <person name="Otillar R."/>
            <person name="Spatafora J.W."/>
            <person name="Yadav J.S."/>
            <person name="Aerts A."/>
            <person name="Benoit I."/>
            <person name="Boyd A."/>
            <person name="Carlson A."/>
            <person name="Copeland A."/>
            <person name="Coutinho P.M."/>
            <person name="de Vries R.P."/>
            <person name="Ferreira P."/>
            <person name="Findley K."/>
            <person name="Foster B."/>
            <person name="Gaskell J."/>
            <person name="Glotzer D."/>
            <person name="Gorecki P."/>
            <person name="Heitman J."/>
            <person name="Hesse C."/>
            <person name="Hori C."/>
            <person name="Igarashi K."/>
            <person name="Jurgens J.A."/>
            <person name="Kallen N."/>
            <person name="Kersten P."/>
            <person name="Kohler A."/>
            <person name="Kuees U."/>
            <person name="Kumar T.K.A."/>
            <person name="Kuo A."/>
            <person name="LaButti K."/>
            <person name="Larrondo L.F."/>
            <person name="Lindquist E."/>
            <person name="Ling A."/>
            <person name="Lombard V."/>
            <person name="Lucas S."/>
            <person name="Lundell T."/>
            <person name="Martin R."/>
            <person name="McLaughlin D.J."/>
            <person name="Morgenstern I."/>
            <person name="Morin E."/>
            <person name="Murat C."/>
            <person name="Nagy L.G."/>
            <person name="Nolan M."/>
            <person name="Ohm R.A."/>
            <person name="Patyshakuliyeva A."/>
            <person name="Rokas A."/>
            <person name="Ruiz-Duenas F.J."/>
            <person name="Sabat G."/>
            <person name="Salamov A."/>
            <person name="Samejima M."/>
            <person name="Schmutz J."/>
            <person name="Slot J.C."/>
            <person name="St John F."/>
            <person name="Stenlid J."/>
            <person name="Sun H."/>
            <person name="Sun S."/>
            <person name="Syed K."/>
            <person name="Tsang A."/>
            <person name="Wiebenga A."/>
            <person name="Young D."/>
            <person name="Pisabarro A."/>
            <person name="Eastwood D.C."/>
            <person name="Martin F."/>
            <person name="Cullen D."/>
            <person name="Grigoriev I.V."/>
            <person name="Hibbett D.S."/>
        </authorList>
    </citation>
    <scope>NUCLEOTIDE SEQUENCE [LARGE SCALE GENOMIC DNA]</scope>
    <source>
        <strain evidence="4 5">DJM-731 SS1</strain>
    </source>
</reference>
<gene>
    <name evidence="4" type="ORF">DACRYDRAFT_99097</name>
</gene>
<dbReference type="PANTHER" id="PTHR12758">
    <property type="entry name" value="APOPTOSIS INHIBITOR 5-RELATED"/>
    <property type="match status" value="1"/>
</dbReference>
<feature type="region of interest" description="Disordered" evidence="3">
    <location>
        <begin position="579"/>
        <end position="662"/>
    </location>
</feature>
<dbReference type="GeneID" id="63692626"/>
<feature type="compositionally biased region" description="Basic and acidic residues" evidence="3">
    <location>
        <begin position="75"/>
        <end position="91"/>
    </location>
</feature>
<evidence type="ECO:0000256" key="1">
    <source>
        <dbReference type="ARBA" id="ARBA00009515"/>
    </source>
</evidence>
<proteinExistence type="inferred from homology"/>
<dbReference type="RefSeq" id="XP_040631419.1">
    <property type="nucleotide sequence ID" value="XM_040777564.1"/>
</dbReference>
<dbReference type="AlphaFoldDB" id="M5G8M0"/>
<dbReference type="EMBL" id="JH795858">
    <property type="protein sequence ID" value="EJU04525.1"/>
    <property type="molecule type" value="Genomic_DNA"/>
</dbReference>
<dbReference type="Pfam" id="PF05918">
    <property type="entry name" value="API5"/>
    <property type="match status" value="1"/>
</dbReference>
<keyword evidence="5" id="KW-1185">Reference proteome</keyword>
<dbReference type="Gene3D" id="1.25.10.10">
    <property type="entry name" value="Leucine-rich Repeat Variant"/>
    <property type="match status" value="1"/>
</dbReference>
<dbReference type="InterPro" id="IPR011989">
    <property type="entry name" value="ARM-like"/>
</dbReference>
<feature type="compositionally biased region" description="Low complexity" evidence="3">
    <location>
        <begin position="695"/>
        <end position="708"/>
    </location>
</feature>
<feature type="compositionally biased region" description="Polar residues" evidence="3">
    <location>
        <begin position="620"/>
        <end position="631"/>
    </location>
</feature>
<feature type="region of interest" description="Disordered" evidence="3">
    <location>
        <begin position="513"/>
        <end position="565"/>
    </location>
</feature>
<feature type="compositionally biased region" description="Basic and acidic residues" evidence="3">
    <location>
        <begin position="549"/>
        <end position="565"/>
    </location>
</feature>
<feature type="compositionally biased region" description="Pro residues" evidence="3">
    <location>
        <begin position="1"/>
        <end position="10"/>
    </location>
</feature>
<accession>M5G8M0</accession>
<sequence>MSYYRGPPPQQRGRYNYVSGSYPNGNAQQQGGQQRRDDRNFRGERVQPAYSQPQQYAQRQPQSYTRPIPSGTKSPRTEAKDILDDVRSSQEQRARAFKTLMDSARDAPHSTRSVSSLTSAFALFASEQQEEVIDFVYDLCEDPNSAVRIQGYHTIVELSKAVPSWTRRNADVLVQLLQSDSSTELRVIREALISHIQTDPVAAFEVITEHLTRAGEAEDESGEASMGSLKRLVLEFLTTPDVTKTRHDKLTSGSSAEASFNRGVSEALLHSSRRDAKQLLSLLQSLPSWTSQKQPNPFRTQSITSLLERAITLSQRGGAFGDDESLALYTLAQEATEGGNGDPRAFVRFWARMSWKDWNVAEHYEYGRSVTLQRWLKASITVWKDLRREDKADVPAFDEKILARDVAAVTIDLLNSAAATFEKAGAANQENMWAFVDVALANIFRLCETHMDLQPVRDAFGAGPISKMLHFAYETKNMRGSGLSAESMRLLISIVSKSGRVYSELEIRAPYAEDRQTSSRVSNVSPSPGVKRKAEGHQMDDPLAARPPVKIDRDRPSKDKLDGGKDALSMIRSTLIAAEASPLPHRDRGGARTATPDLLTSSRLDSSSENRPLKRPKLSTEGTDSNSTRSASLFERIHGVKPQSGMLDTNDGQPSAVPPQSRSLAERLGVDLKRASTRTTNADDNFTIRGAASLASRLSRPATSASLLDRIGGK</sequence>
<feature type="region of interest" description="Disordered" evidence="3">
    <location>
        <begin position="1"/>
        <end position="91"/>
    </location>
</feature>